<evidence type="ECO:0000313" key="2">
    <source>
        <dbReference type="Proteomes" id="UP001060085"/>
    </source>
</evidence>
<sequence length="327" mass="36487">MEFSMKAVLQSTSAAAVGCSQFVAHRSFPNLAFTTRVAAAWLEPIDVAAARVARCYSRCCSCCSISVGSSSQNFRSLDLQIRTTVVSEPGKDFNFPVLLWNGGRNSRVTPDFSIPDSRSPWIWLRKASSKPSLFILVFCPEKYPECWKSEVLSEKLGDAHSCLTLHLTDNVLREIDEKDNAFEIWTKLEKPYLGKSLSNKDSLHFIHFSSSLCLLLLLHCQQAAVAPSEGTSATYVASWLLCLTARPLFFIPHPPLLLAARYLELVVASQRSPLPLVSLLLGWSRSTLQQRARCCSSCMILARSSSQNFKYALRVSFLFFSTNRSLL</sequence>
<comment type="caution">
    <text evidence="1">The sequence shown here is derived from an EMBL/GenBank/DDBJ whole genome shotgun (WGS) entry which is preliminary data.</text>
</comment>
<accession>A0ACC0AJU7</accession>
<protein>
    <submittedName>
        <fullName evidence="1">Uncharacterized protein</fullName>
    </submittedName>
</protein>
<name>A0ACC0AJU7_CATRO</name>
<gene>
    <name evidence="1" type="ORF">M9H77_28569</name>
</gene>
<dbReference type="Proteomes" id="UP001060085">
    <property type="component" value="Linkage Group LG06"/>
</dbReference>
<reference evidence="2" key="1">
    <citation type="journal article" date="2023" name="Nat. Plants">
        <title>Single-cell RNA sequencing provides a high-resolution roadmap for understanding the multicellular compartmentation of specialized metabolism.</title>
        <authorList>
            <person name="Sun S."/>
            <person name="Shen X."/>
            <person name="Li Y."/>
            <person name="Li Y."/>
            <person name="Wang S."/>
            <person name="Li R."/>
            <person name="Zhang H."/>
            <person name="Shen G."/>
            <person name="Guo B."/>
            <person name="Wei J."/>
            <person name="Xu J."/>
            <person name="St-Pierre B."/>
            <person name="Chen S."/>
            <person name="Sun C."/>
        </authorList>
    </citation>
    <scope>NUCLEOTIDE SEQUENCE [LARGE SCALE GENOMIC DNA]</scope>
</reference>
<organism evidence="1 2">
    <name type="scientific">Catharanthus roseus</name>
    <name type="common">Madagascar periwinkle</name>
    <name type="synonym">Vinca rosea</name>
    <dbReference type="NCBI Taxonomy" id="4058"/>
    <lineage>
        <taxon>Eukaryota</taxon>
        <taxon>Viridiplantae</taxon>
        <taxon>Streptophyta</taxon>
        <taxon>Embryophyta</taxon>
        <taxon>Tracheophyta</taxon>
        <taxon>Spermatophyta</taxon>
        <taxon>Magnoliopsida</taxon>
        <taxon>eudicotyledons</taxon>
        <taxon>Gunneridae</taxon>
        <taxon>Pentapetalae</taxon>
        <taxon>asterids</taxon>
        <taxon>lamiids</taxon>
        <taxon>Gentianales</taxon>
        <taxon>Apocynaceae</taxon>
        <taxon>Rauvolfioideae</taxon>
        <taxon>Vinceae</taxon>
        <taxon>Catharanthinae</taxon>
        <taxon>Catharanthus</taxon>
    </lineage>
</organism>
<proteinExistence type="predicted"/>
<evidence type="ECO:0000313" key="1">
    <source>
        <dbReference type="EMBL" id="KAI5659776.1"/>
    </source>
</evidence>
<dbReference type="EMBL" id="CM044706">
    <property type="protein sequence ID" value="KAI5659776.1"/>
    <property type="molecule type" value="Genomic_DNA"/>
</dbReference>
<keyword evidence="2" id="KW-1185">Reference proteome</keyword>